<dbReference type="SUPFAM" id="SSF52540">
    <property type="entry name" value="P-loop containing nucleoside triphosphate hydrolases"/>
    <property type="match status" value="1"/>
</dbReference>
<dbReference type="PRINTS" id="PR00315">
    <property type="entry name" value="ELONGATNFCT"/>
</dbReference>
<dbReference type="PROSITE" id="PS51722">
    <property type="entry name" value="G_TR_2"/>
    <property type="match status" value="1"/>
</dbReference>
<dbReference type="OrthoDB" id="2067at2759"/>
<evidence type="ECO:0000256" key="7">
    <source>
        <dbReference type="ARBA" id="ARBA00022768"/>
    </source>
</evidence>
<dbReference type="Pfam" id="PF14977">
    <property type="entry name" value="FAM194"/>
    <property type="match status" value="1"/>
</dbReference>
<evidence type="ECO:0000313" key="16">
    <source>
        <dbReference type="EMBL" id="PVD25179.1"/>
    </source>
</evidence>
<evidence type="ECO:0000256" key="3">
    <source>
        <dbReference type="ARBA" id="ARBA00011986"/>
    </source>
</evidence>
<dbReference type="InterPro" id="IPR004160">
    <property type="entry name" value="Transl_elong_EFTu/EF1A_C"/>
</dbReference>
<evidence type="ECO:0000256" key="13">
    <source>
        <dbReference type="ARBA" id="ARBA00051990"/>
    </source>
</evidence>
<dbReference type="PANTHER" id="PTHR43721:SF36">
    <property type="entry name" value="ELONGATION FACTOR TU, MITOCHONDRIAL"/>
    <property type="match status" value="1"/>
</dbReference>
<evidence type="ECO:0000256" key="4">
    <source>
        <dbReference type="ARBA" id="ARBA00022490"/>
    </source>
</evidence>
<dbReference type="InterPro" id="IPR029281">
    <property type="entry name" value="FAM194_C"/>
</dbReference>
<gene>
    <name evidence="16" type="ORF">C0Q70_15677</name>
</gene>
<dbReference type="SUPFAM" id="SSF50465">
    <property type="entry name" value="EF-Tu/eEF-1alpha/eIF2-gamma C-terminal domain"/>
    <property type="match status" value="1"/>
</dbReference>
<comment type="subunit">
    <text evidence="2">Monomer.</text>
</comment>
<dbReference type="Pfam" id="PF00009">
    <property type="entry name" value="GTP_EFTU"/>
    <property type="match status" value="1"/>
</dbReference>
<dbReference type="Gene3D" id="2.40.30.10">
    <property type="entry name" value="Translation factors"/>
    <property type="match status" value="1"/>
</dbReference>
<comment type="similarity">
    <text evidence="1">Belongs to the TRAFAC class translation factor GTPase superfamily. Classic translation factor GTPase family. EF-Tu/EF-1A subfamily.</text>
</comment>
<evidence type="ECO:0000256" key="14">
    <source>
        <dbReference type="SAM" id="MobiDB-lite"/>
    </source>
</evidence>
<proteinExistence type="inferred from homology"/>
<keyword evidence="8" id="KW-0378">Hydrolase</keyword>
<dbReference type="CDD" id="cd03706">
    <property type="entry name" value="mtEFTU_III"/>
    <property type="match status" value="1"/>
</dbReference>
<keyword evidence="6" id="KW-0547">Nucleotide-binding</keyword>
<dbReference type="InterPro" id="IPR000795">
    <property type="entry name" value="T_Tr_GTP-bd_dom"/>
</dbReference>
<dbReference type="InterPro" id="IPR027417">
    <property type="entry name" value="P-loop_NTPase"/>
</dbReference>
<feature type="region of interest" description="Disordered" evidence="14">
    <location>
        <begin position="1433"/>
        <end position="1453"/>
    </location>
</feature>
<evidence type="ECO:0000256" key="10">
    <source>
        <dbReference type="ARBA" id="ARBA00022917"/>
    </source>
</evidence>
<organism evidence="16 17">
    <name type="scientific">Pomacea canaliculata</name>
    <name type="common">Golden apple snail</name>
    <dbReference type="NCBI Taxonomy" id="400727"/>
    <lineage>
        <taxon>Eukaryota</taxon>
        <taxon>Metazoa</taxon>
        <taxon>Spiralia</taxon>
        <taxon>Lophotrochozoa</taxon>
        <taxon>Mollusca</taxon>
        <taxon>Gastropoda</taxon>
        <taxon>Caenogastropoda</taxon>
        <taxon>Architaenioglossa</taxon>
        <taxon>Ampullarioidea</taxon>
        <taxon>Ampullariidae</taxon>
        <taxon>Pomacea</taxon>
    </lineage>
</organism>
<comment type="caution">
    <text evidence="16">The sequence shown here is derived from an EMBL/GenBank/DDBJ whole genome shotgun (WGS) entry which is preliminary data.</text>
</comment>
<dbReference type="GO" id="GO:0046872">
    <property type="term" value="F:metal ion binding"/>
    <property type="evidence" value="ECO:0007669"/>
    <property type="project" value="UniProtKB-KW"/>
</dbReference>
<keyword evidence="4" id="KW-0963">Cytoplasm</keyword>
<dbReference type="InterPro" id="IPR009001">
    <property type="entry name" value="Transl_elong_EF1A/Init_IF2_C"/>
</dbReference>
<protein>
    <recommendedName>
        <fullName evidence="3">protein-synthesizing GTPase</fullName>
        <ecNumber evidence="3">3.6.5.3</ecNumber>
    </recommendedName>
</protein>
<dbReference type="STRING" id="400727.A0A2T7NVI0"/>
<evidence type="ECO:0000256" key="5">
    <source>
        <dbReference type="ARBA" id="ARBA00022723"/>
    </source>
</evidence>
<comment type="catalytic activity">
    <reaction evidence="13">
        <text>GTP + H2O = GDP + phosphate + H(+)</text>
        <dbReference type="Rhea" id="RHEA:19669"/>
        <dbReference type="ChEBI" id="CHEBI:15377"/>
        <dbReference type="ChEBI" id="CHEBI:15378"/>
        <dbReference type="ChEBI" id="CHEBI:37565"/>
        <dbReference type="ChEBI" id="CHEBI:43474"/>
        <dbReference type="ChEBI" id="CHEBI:58189"/>
        <dbReference type="EC" id="3.6.5.3"/>
    </reaction>
    <physiologicalReaction direction="left-to-right" evidence="13">
        <dbReference type="Rhea" id="RHEA:19670"/>
    </physiologicalReaction>
</comment>
<dbReference type="CDD" id="cd01884">
    <property type="entry name" value="EF_Tu"/>
    <property type="match status" value="1"/>
</dbReference>
<keyword evidence="11" id="KW-0496">Mitochondrion</keyword>
<dbReference type="GO" id="GO:0070125">
    <property type="term" value="P:mitochondrial translational elongation"/>
    <property type="evidence" value="ECO:0007669"/>
    <property type="project" value="TreeGrafter"/>
</dbReference>
<evidence type="ECO:0000259" key="15">
    <source>
        <dbReference type="PROSITE" id="PS51722"/>
    </source>
</evidence>
<dbReference type="GO" id="GO:0005739">
    <property type="term" value="C:mitochondrion"/>
    <property type="evidence" value="ECO:0007669"/>
    <property type="project" value="TreeGrafter"/>
</dbReference>
<evidence type="ECO:0000256" key="2">
    <source>
        <dbReference type="ARBA" id="ARBA00011245"/>
    </source>
</evidence>
<keyword evidence="12" id="KW-0342">GTP-binding</keyword>
<dbReference type="EC" id="3.6.5.3" evidence="3"/>
<dbReference type="FunFam" id="3.40.50.300:FF:000576">
    <property type="entry name" value="Elongation factor Tu"/>
    <property type="match status" value="1"/>
</dbReference>
<reference evidence="16 17" key="1">
    <citation type="submission" date="2018-04" db="EMBL/GenBank/DDBJ databases">
        <title>The genome of golden apple snail Pomacea canaliculata provides insight into stress tolerance and invasive adaptation.</title>
        <authorList>
            <person name="Liu C."/>
            <person name="Liu B."/>
            <person name="Ren Y."/>
            <person name="Zhang Y."/>
            <person name="Wang H."/>
            <person name="Li S."/>
            <person name="Jiang F."/>
            <person name="Yin L."/>
            <person name="Zhang G."/>
            <person name="Qian W."/>
            <person name="Fan W."/>
        </authorList>
    </citation>
    <scope>NUCLEOTIDE SEQUENCE [LARGE SCALE GENOMIC DNA]</scope>
    <source>
        <strain evidence="16">SZHN2017</strain>
        <tissue evidence="16">Muscle</tissue>
    </source>
</reference>
<evidence type="ECO:0000256" key="12">
    <source>
        <dbReference type="ARBA" id="ARBA00023134"/>
    </source>
</evidence>
<keyword evidence="7" id="KW-0251">Elongation factor</keyword>
<feature type="domain" description="Tr-type G" evidence="15">
    <location>
        <begin position="56"/>
        <end position="257"/>
    </location>
</feature>
<dbReference type="GO" id="GO:0003746">
    <property type="term" value="F:translation elongation factor activity"/>
    <property type="evidence" value="ECO:0007669"/>
    <property type="project" value="UniProtKB-KW"/>
</dbReference>
<dbReference type="InterPro" id="IPR050055">
    <property type="entry name" value="EF-Tu_GTPase"/>
</dbReference>
<evidence type="ECO:0000313" key="17">
    <source>
        <dbReference type="Proteomes" id="UP000245119"/>
    </source>
</evidence>
<keyword evidence="17" id="KW-1185">Reference proteome</keyword>
<accession>A0A2T7NVI0</accession>
<keyword evidence="10" id="KW-0648">Protein biosynthesis</keyword>
<dbReference type="GO" id="GO:0003924">
    <property type="term" value="F:GTPase activity"/>
    <property type="evidence" value="ECO:0007669"/>
    <property type="project" value="InterPro"/>
</dbReference>
<evidence type="ECO:0000256" key="9">
    <source>
        <dbReference type="ARBA" id="ARBA00022842"/>
    </source>
</evidence>
<dbReference type="InterPro" id="IPR031157">
    <property type="entry name" value="G_TR_CS"/>
</dbReference>
<dbReference type="PROSITE" id="PS00301">
    <property type="entry name" value="G_TR_1"/>
    <property type="match status" value="1"/>
</dbReference>
<dbReference type="EMBL" id="PZQS01000009">
    <property type="protein sequence ID" value="PVD25179.1"/>
    <property type="molecule type" value="Genomic_DNA"/>
</dbReference>
<sequence>MATFVLRRAFTHQNFAFPIVAKVTQNVLLCHRKSFVTSLYRLAVAPAAKKVFLRDKPHLNIGTIGHVDHGKTTLTAAITKVLAEDSKANFMRYEDIDKSPEEKARGITINATLVEYETDERHYGHVDCPGHADYIKNMITGAAQMDGAILVVAATDGTMPQTREHLLLAKQIGITKLVVYINKADAADKEMLELVEMEVRELLTEFGFDGMNTPRDELRRGLVLGKPGTLRMYNHFEAQIYLLSKEESGRAKPVTPYFQPQMFCTTWDAPALLEIPHKDLIMPGEDAKVIVNLRRKMVMEKGLRFTLRDGRGTLGYGVITELLPDRNVEELEKDRVIARDKKNAAKNVDVFALRSNAVVRTEIDKKQCSKTRIFNTNVKGVLLYGSETWRVANAINNELQTFTNRCLCHILGISWPEKIFSSCLWKRTNQGKGRVGRPKQTWKGTVESEAKDEGTTWTQLRCAAQNRTISLPQQEVHSGQESKEIHATTNMAEDLFFFQQKHMRAVPKRFRKLPEDLPESLKFAHLNPKAAAFLASKEKQKQEEDLFGDGLGKKSLMPEISQAFMSIKNRLDSSLSNDEDSQRYLFEEARVNAATVLTQLAKIIYSHEDIASHIPKSLEYSLMCGSKELTADVIIVPREWQTRFMKEAHAKSTAAAIQNGDEGDGGVVGSSIEDGRSRAPSVISVTGDIARGKKRILSRGGPGLPEITEDGVTGEVSLHFLLCPMAIMEAVYLLPAVAGASSVIGRSPATRRGMHEYDLMSAFTETASDNRSTSMTNPSYYMSVIQFQLSSKICEEKGWIVQKGREDELAKEAVLEWCVQILQQARKIILEQKAQEKEMGYDSPVQVRYYGDTRKETLLKYRKSPVKPVVNPASKGGKPLIPIMHDDQNEGRQLVLTGRPAVVSSAAGFGRVGFYTVAYDDDPDSKMLACFTPSGCGVCYHSSGNVRFLAHRKGGRLAESNGRLERKWKWPPGGVKITVPVAFQLSSYISFRCVSESHMILFFNCQKETARFPVHAAPGVSAPYGSDENDQLLTNFTFISRAARDLLRLFAPKVKTNKSKLKKKDKLGRQLAELVKSVDTQEKSLYDSEADKELARLQRKTRNLIDDWMEHYRLTIGLHSPHLSMMSDSPTRLRQRRQTQSAKPLDGDRTERCEMLGMDITYSSSKILRAPSAPSGKTSKIDFVEIPFLKRNKNVSSLLRSKSAMQLTRSLVRQETASSLQDHDLLPNMTLCPNAVHQLMLHQPRPQCRCSRHAIPVIRDVEYDRYISKEAPPSQLQIIMIHSSLYPNTNPAEPMINRIYATQNRNRTRPCLQSRTDMFRILKYDINSATEDCTHSQPLLLTRHNVVPGMFLIYAGGKLLFCDHILNGYGYTQKDFKKQVMKSRYDFLHGQSLPSDFRFSPSKGCHGPRSAWGGEIGGTGVDSFGSPGTALVRSQTQVPASGNSKNSSNPCTEQLRNESIARALGMSLSGSGYHPCTPFLVLKSIREEPFMPTQLPMPNSQTR</sequence>
<keyword evidence="5" id="KW-0479">Metal-binding</keyword>
<dbReference type="Pfam" id="PF03143">
    <property type="entry name" value="GTP_EFTU_D3"/>
    <property type="match status" value="1"/>
</dbReference>
<keyword evidence="9" id="KW-0460">Magnesium</keyword>
<dbReference type="Proteomes" id="UP000245119">
    <property type="component" value="Linkage Group LG9"/>
</dbReference>
<name>A0A2T7NVI0_POMCA</name>
<dbReference type="Gene3D" id="3.40.50.300">
    <property type="entry name" value="P-loop containing nucleotide triphosphate hydrolases"/>
    <property type="match status" value="1"/>
</dbReference>
<dbReference type="GO" id="GO:0005525">
    <property type="term" value="F:GTP binding"/>
    <property type="evidence" value="ECO:0007669"/>
    <property type="project" value="UniProtKB-KW"/>
</dbReference>
<evidence type="ECO:0000256" key="1">
    <source>
        <dbReference type="ARBA" id="ARBA00007249"/>
    </source>
</evidence>
<evidence type="ECO:0000256" key="6">
    <source>
        <dbReference type="ARBA" id="ARBA00022741"/>
    </source>
</evidence>
<dbReference type="InterPro" id="IPR041709">
    <property type="entry name" value="EF-Tu_GTP-bd"/>
</dbReference>
<evidence type="ECO:0000256" key="11">
    <source>
        <dbReference type="ARBA" id="ARBA00023128"/>
    </source>
</evidence>
<evidence type="ECO:0000256" key="8">
    <source>
        <dbReference type="ARBA" id="ARBA00022801"/>
    </source>
</evidence>
<dbReference type="PANTHER" id="PTHR43721">
    <property type="entry name" value="ELONGATION FACTOR TU-RELATED"/>
    <property type="match status" value="1"/>
</dbReference>